<proteinExistence type="predicted"/>
<evidence type="ECO:0000256" key="1">
    <source>
        <dbReference type="SAM" id="MobiDB-lite"/>
    </source>
</evidence>
<feature type="compositionally biased region" description="Polar residues" evidence="1">
    <location>
        <begin position="328"/>
        <end position="345"/>
    </location>
</feature>
<gene>
    <name evidence="3" type="ORF">QBC38DRAFT_361626</name>
</gene>
<feature type="domain" description="DUF7053" evidence="2">
    <location>
        <begin position="3"/>
        <end position="178"/>
    </location>
</feature>
<dbReference type="AlphaFoldDB" id="A0AAN7BT58"/>
<feature type="compositionally biased region" description="Low complexity" evidence="1">
    <location>
        <begin position="346"/>
        <end position="359"/>
    </location>
</feature>
<comment type="caution">
    <text evidence="3">The sequence shown here is derived from an EMBL/GenBank/DDBJ whole genome shotgun (WGS) entry which is preliminary data.</text>
</comment>
<feature type="region of interest" description="Disordered" evidence="1">
    <location>
        <begin position="211"/>
        <end position="263"/>
    </location>
</feature>
<reference evidence="3" key="1">
    <citation type="journal article" date="2023" name="Mol. Phylogenet. Evol.">
        <title>Genome-scale phylogeny and comparative genomics of the fungal order Sordariales.</title>
        <authorList>
            <person name="Hensen N."/>
            <person name="Bonometti L."/>
            <person name="Westerberg I."/>
            <person name="Brannstrom I.O."/>
            <person name="Guillou S."/>
            <person name="Cros-Aarteil S."/>
            <person name="Calhoun S."/>
            <person name="Haridas S."/>
            <person name="Kuo A."/>
            <person name="Mondo S."/>
            <person name="Pangilinan J."/>
            <person name="Riley R."/>
            <person name="LaButti K."/>
            <person name="Andreopoulos B."/>
            <person name="Lipzen A."/>
            <person name="Chen C."/>
            <person name="Yan M."/>
            <person name="Daum C."/>
            <person name="Ng V."/>
            <person name="Clum A."/>
            <person name="Steindorff A."/>
            <person name="Ohm R.A."/>
            <person name="Martin F."/>
            <person name="Silar P."/>
            <person name="Natvig D.O."/>
            <person name="Lalanne C."/>
            <person name="Gautier V."/>
            <person name="Ament-Velasquez S.L."/>
            <person name="Kruys A."/>
            <person name="Hutchinson M.I."/>
            <person name="Powell A.J."/>
            <person name="Barry K."/>
            <person name="Miller A.N."/>
            <person name="Grigoriev I.V."/>
            <person name="Debuchy R."/>
            <person name="Gladieux P."/>
            <person name="Hiltunen Thoren M."/>
            <person name="Johannesson H."/>
        </authorList>
    </citation>
    <scope>NUCLEOTIDE SEQUENCE</scope>
    <source>
        <strain evidence="3">CBS 990.96</strain>
    </source>
</reference>
<feature type="compositionally biased region" description="Polar residues" evidence="1">
    <location>
        <begin position="231"/>
        <end position="240"/>
    </location>
</feature>
<feature type="compositionally biased region" description="Low complexity" evidence="1">
    <location>
        <begin position="211"/>
        <end position="220"/>
    </location>
</feature>
<dbReference type="Proteomes" id="UP001301958">
    <property type="component" value="Unassembled WGS sequence"/>
</dbReference>
<organism evidence="3 4">
    <name type="scientific">Podospora fimiseda</name>
    <dbReference type="NCBI Taxonomy" id="252190"/>
    <lineage>
        <taxon>Eukaryota</taxon>
        <taxon>Fungi</taxon>
        <taxon>Dikarya</taxon>
        <taxon>Ascomycota</taxon>
        <taxon>Pezizomycotina</taxon>
        <taxon>Sordariomycetes</taxon>
        <taxon>Sordariomycetidae</taxon>
        <taxon>Sordariales</taxon>
        <taxon>Podosporaceae</taxon>
        <taxon>Podospora</taxon>
    </lineage>
</organism>
<evidence type="ECO:0000313" key="3">
    <source>
        <dbReference type="EMBL" id="KAK4228593.1"/>
    </source>
</evidence>
<feature type="compositionally biased region" description="Low complexity" evidence="1">
    <location>
        <begin position="310"/>
        <end position="322"/>
    </location>
</feature>
<evidence type="ECO:0000259" key="2">
    <source>
        <dbReference type="Pfam" id="PF23155"/>
    </source>
</evidence>
<protein>
    <recommendedName>
        <fullName evidence="2">DUF7053 domain-containing protein</fullName>
    </recommendedName>
</protein>
<reference evidence="3" key="2">
    <citation type="submission" date="2023-05" db="EMBL/GenBank/DDBJ databases">
        <authorList>
            <consortium name="Lawrence Berkeley National Laboratory"/>
            <person name="Steindorff A."/>
            <person name="Hensen N."/>
            <person name="Bonometti L."/>
            <person name="Westerberg I."/>
            <person name="Brannstrom I.O."/>
            <person name="Guillou S."/>
            <person name="Cros-Aarteil S."/>
            <person name="Calhoun S."/>
            <person name="Haridas S."/>
            <person name="Kuo A."/>
            <person name="Mondo S."/>
            <person name="Pangilinan J."/>
            <person name="Riley R."/>
            <person name="Labutti K."/>
            <person name="Andreopoulos B."/>
            <person name="Lipzen A."/>
            <person name="Chen C."/>
            <person name="Yanf M."/>
            <person name="Daum C."/>
            <person name="Ng V."/>
            <person name="Clum A."/>
            <person name="Ohm R."/>
            <person name="Martin F."/>
            <person name="Silar P."/>
            <person name="Natvig D."/>
            <person name="Lalanne C."/>
            <person name="Gautier V."/>
            <person name="Ament-Velasquez S.L."/>
            <person name="Kruys A."/>
            <person name="Hutchinson M.I."/>
            <person name="Powell A.J."/>
            <person name="Barry K."/>
            <person name="Miller A.N."/>
            <person name="Grigoriev I.V."/>
            <person name="Debuchy R."/>
            <person name="Gladieux P."/>
            <person name="Thoren M.H."/>
            <person name="Johannesson H."/>
        </authorList>
    </citation>
    <scope>NUCLEOTIDE SEQUENCE</scope>
    <source>
        <strain evidence="3">CBS 990.96</strain>
    </source>
</reference>
<dbReference type="PANTHER" id="PTHR38117:SF2">
    <property type="entry name" value="NACHT AND WD40 DOMAIN PROTEIN"/>
    <property type="match status" value="1"/>
</dbReference>
<sequence>MLRKKETFTVITPIPGFIPRQLAIDILHSHSEVITLNPLVIDHKPIAAPQNAATDEYYSTWYEITERVQVVPGMGKMGSSLIKFNGCFHDMPWGLQTHIYAPMNIDMRSTYRVAGNQPGFEPPEIPEIGLKALGVPSDGLYLREDIEIKCNITMISFVKSQAKKACADMVARIIKKAELLDAGVLSAMIEDGKLKTVNPADRRQTMMSQTMMSSNNLKSPLPSPTGLPYSPSLNGTTPPQLHSPRMPYQIPRMHSVNRPGTAGSFLHQQQYGYQQQQQSEPPQELMACEPASNQFTAEMPGDYTFASNVQQKPQTPQTPQPQRESLVDPNQQNQGSPGQAQRGNANSRPNSTSSSITSPGLTAHDNKSGYPAPLATHREANEEPQYSAYNPADYAKSPPKQNGHAPPQYGHGQLAQRYNYTE</sequence>
<dbReference type="PANTHER" id="PTHR38117">
    <property type="entry name" value="NACHT AND WD40 DOMAIN PROTEIN"/>
    <property type="match status" value="1"/>
</dbReference>
<keyword evidence="4" id="KW-1185">Reference proteome</keyword>
<dbReference type="EMBL" id="MU865317">
    <property type="protein sequence ID" value="KAK4228593.1"/>
    <property type="molecule type" value="Genomic_DNA"/>
</dbReference>
<accession>A0AAN7BT58</accession>
<name>A0AAN7BT58_9PEZI</name>
<dbReference type="InterPro" id="IPR055481">
    <property type="entry name" value="DUF7053"/>
</dbReference>
<evidence type="ECO:0000313" key="4">
    <source>
        <dbReference type="Proteomes" id="UP001301958"/>
    </source>
</evidence>
<feature type="region of interest" description="Disordered" evidence="1">
    <location>
        <begin position="309"/>
        <end position="422"/>
    </location>
</feature>
<dbReference type="Pfam" id="PF23155">
    <property type="entry name" value="DUF7053"/>
    <property type="match status" value="1"/>
</dbReference>